<protein>
    <submittedName>
        <fullName evidence="1">Uncharacterized protein</fullName>
    </submittedName>
</protein>
<dbReference type="Ensembl" id="ENSCINT00000031638.1">
    <property type="protein sequence ID" value="ENSCINP00000030222.1"/>
    <property type="gene ID" value="ENSCING00000021940.1"/>
</dbReference>
<dbReference type="HOGENOM" id="CLU_3191016_0_0_1"/>
<reference evidence="1" key="2">
    <citation type="submission" date="2025-08" db="UniProtKB">
        <authorList>
            <consortium name="Ensembl"/>
        </authorList>
    </citation>
    <scope>IDENTIFICATION</scope>
</reference>
<sequence length="46" mass="5411">MHQMLYACVAHYGNIRCNIYWSVSIQTYQPIYMYMTQLSSVSNDSV</sequence>
<reference evidence="1" key="3">
    <citation type="submission" date="2025-09" db="UniProtKB">
        <authorList>
            <consortium name="Ensembl"/>
        </authorList>
    </citation>
    <scope>IDENTIFICATION</scope>
</reference>
<dbReference type="Proteomes" id="UP000008144">
    <property type="component" value="Unassembled WGS sequence"/>
</dbReference>
<keyword evidence="2" id="KW-1185">Reference proteome</keyword>
<dbReference type="AlphaFoldDB" id="H2XKP0"/>
<accession>H2XKP0</accession>
<dbReference type="InParanoid" id="H2XKP0"/>
<evidence type="ECO:0000313" key="1">
    <source>
        <dbReference type="Ensembl" id="ENSCINP00000030222.1"/>
    </source>
</evidence>
<proteinExistence type="predicted"/>
<name>H2XKP0_CIOIN</name>
<evidence type="ECO:0000313" key="2">
    <source>
        <dbReference type="Proteomes" id="UP000008144"/>
    </source>
</evidence>
<reference evidence="2" key="1">
    <citation type="journal article" date="2002" name="Science">
        <title>The draft genome of Ciona intestinalis: insights into chordate and vertebrate origins.</title>
        <authorList>
            <person name="Dehal P."/>
            <person name="Satou Y."/>
            <person name="Campbell R.K."/>
            <person name="Chapman J."/>
            <person name="Degnan B."/>
            <person name="De Tomaso A."/>
            <person name="Davidson B."/>
            <person name="Di Gregorio A."/>
            <person name="Gelpke M."/>
            <person name="Goodstein D.M."/>
            <person name="Harafuji N."/>
            <person name="Hastings K.E."/>
            <person name="Ho I."/>
            <person name="Hotta K."/>
            <person name="Huang W."/>
            <person name="Kawashima T."/>
            <person name="Lemaire P."/>
            <person name="Martinez D."/>
            <person name="Meinertzhagen I.A."/>
            <person name="Necula S."/>
            <person name="Nonaka M."/>
            <person name="Putnam N."/>
            <person name="Rash S."/>
            <person name="Saiga H."/>
            <person name="Satake M."/>
            <person name="Terry A."/>
            <person name="Yamada L."/>
            <person name="Wang H.G."/>
            <person name="Awazu S."/>
            <person name="Azumi K."/>
            <person name="Boore J."/>
            <person name="Branno M."/>
            <person name="Chin-Bow S."/>
            <person name="DeSantis R."/>
            <person name="Doyle S."/>
            <person name="Francino P."/>
            <person name="Keys D.N."/>
            <person name="Haga S."/>
            <person name="Hayashi H."/>
            <person name="Hino K."/>
            <person name="Imai K.S."/>
            <person name="Inaba K."/>
            <person name="Kano S."/>
            <person name="Kobayashi K."/>
            <person name="Kobayashi M."/>
            <person name="Lee B.I."/>
            <person name="Makabe K.W."/>
            <person name="Manohar C."/>
            <person name="Matassi G."/>
            <person name="Medina M."/>
            <person name="Mochizuki Y."/>
            <person name="Mount S."/>
            <person name="Morishita T."/>
            <person name="Miura S."/>
            <person name="Nakayama A."/>
            <person name="Nishizaka S."/>
            <person name="Nomoto H."/>
            <person name="Ohta F."/>
            <person name="Oishi K."/>
            <person name="Rigoutsos I."/>
            <person name="Sano M."/>
            <person name="Sasaki A."/>
            <person name="Sasakura Y."/>
            <person name="Shoguchi E."/>
            <person name="Shin-i T."/>
            <person name="Spagnuolo A."/>
            <person name="Stainier D."/>
            <person name="Suzuki M.M."/>
            <person name="Tassy O."/>
            <person name="Takatori N."/>
            <person name="Tokuoka M."/>
            <person name="Yagi K."/>
            <person name="Yoshizaki F."/>
            <person name="Wada S."/>
            <person name="Zhang C."/>
            <person name="Hyatt P.D."/>
            <person name="Larimer F."/>
            <person name="Detter C."/>
            <person name="Doggett N."/>
            <person name="Glavina T."/>
            <person name="Hawkins T."/>
            <person name="Richardson P."/>
            <person name="Lucas S."/>
            <person name="Kohara Y."/>
            <person name="Levine M."/>
            <person name="Satoh N."/>
            <person name="Rokhsar D.S."/>
        </authorList>
    </citation>
    <scope>NUCLEOTIDE SEQUENCE [LARGE SCALE GENOMIC DNA]</scope>
</reference>
<organism evidence="1 2">
    <name type="scientific">Ciona intestinalis</name>
    <name type="common">Transparent sea squirt</name>
    <name type="synonym">Ascidia intestinalis</name>
    <dbReference type="NCBI Taxonomy" id="7719"/>
    <lineage>
        <taxon>Eukaryota</taxon>
        <taxon>Metazoa</taxon>
        <taxon>Chordata</taxon>
        <taxon>Tunicata</taxon>
        <taxon>Ascidiacea</taxon>
        <taxon>Phlebobranchia</taxon>
        <taxon>Cionidae</taxon>
        <taxon>Ciona</taxon>
    </lineage>
</organism>